<keyword evidence="5 8" id="KW-0406">Ion transport</keyword>
<evidence type="ECO:0000313" key="13">
    <source>
        <dbReference type="Proteomes" id="UP000779574"/>
    </source>
</evidence>
<dbReference type="GO" id="GO:0030322">
    <property type="term" value="P:stabilization of membrane potential"/>
    <property type="evidence" value="ECO:0007669"/>
    <property type="project" value="TreeGrafter"/>
</dbReference>
<proteinExistence type="inferred from homology"/>
<dbReference type="InterPro" id="IPR013099">
    <property type="entry name" value="K_chnl_dom"/>
</dbReference>
<dbReference type="PANTHER" id="PTHR11003:SF291">
    <property type="entry name" value="IP11374P"/>
    <property type="match status" value="1"/>
</dbReference>
<evidence type="ECO:0000256" key="5">
    <source>
        <dbReference type="ARBA" id="ARBA00023065"/>
    </source>
</evidence>
<dbReference type="SUPFAM" id="SSF81324">
    <property type="entry name" value="Voltage-gated potassium channels"/>
    <property type="match status" value="2"/>
</dbReference>
<dbReference type="GO" id="GO:0022841">
    <property type="term" value="F:potassium ion leak channel activity"/>
    <property type="evidence" value="ECO:0007669"/>
    <property type="project" value="TreeGrafter"/>
</dbReference>
<comment type="caution">
    <text evidence="12">The sequence shown here is derived from an EMBL/GenBank/DDBJ whole genome shotgun (WGS) entry which is preliminary data.</text>
</comment>
<comment type="subcellular location">
    <subcellularLocation>
        <location evidence="1">Membrane</location>
        <topology evidence="1">Multi-pass membrane protein</topology>
    </subcellularLocation>
</comment>
<feature type="domain" description="Potassium channel" evidence="11">
    <location>
        <begin position="228"/>
        <end position="299"/>
    </location>
</feature>
<keyword evidence="4 10" id="KW-1133">Transmembrane helix</keyword>
<comment type="similarity">
    <text evidence="8">Belongs to the two pore domain potassium channel (TC 1.A.1.8) family.</text>
</comment>
<name>A0A9P8EFT9_AURME</name>
<feature type="region of interest" description="Disordered" evidence="9">
    <location>
        <begin position="507"/>
        <end position="528"/>
    </location>
</feature>
<evidence type="ECO:0000256" key="8">
    <source>
        <dbReference type="RuleBase" id="RU003857"/>
    </source>
</evidence>
<dbReference type="PANTHER" id="PTHR11003">
    <property type="entry name" value="POTASSIUM CHANNEL, SUBFAMILY K"/>
    <property type="match status" value="1"/>
</dbReference>
<feature type="transmembrane region" description="Helical" evidence="10">
    <location>
        <begin position="277"/>
        <end position="300"/>
    </location>
</feature>
<evidence type="ECO:0000256" key="10">
    <source>
        <dbReference type="SAM" id="Phobius"/>
    </source>
</evidence>
<keyword evidence="6 10" id="KW-0472">Membrane</keyword>
<feature type="transmembrane region" description="Helical" evidence="10">
    <location>
        <begin position="134"/>
        <end position="159"/>
    </location>
</feature>
<evidence type="ECO:0000256" key="1">
    <source>
        <dbReference type="ARBA" id="ARBA00004141"/>
    </source>
</evidence>
<feature type="region of interest" description="Disordered" evidence="9">
    <location>
        <begin position="1"/>
        <end position="40"/>
    </location>
</feature>
<feature type="domain" description="Potassium channel" evidence="11">
    <location>
        <begin position="382"/>
        <end position="466"/>
    </location>
</feature>
<dbReference type="PRINTS" id="PR01333">
    <property type="entry name" value="2POREKCHANEL"/>
</dbReference>
<feature type="compositionally biased region" description="Basic and acidic residues" evidence="9">
    <location>
        <begin position="21"/>
        <end position="40"/>
    </location>
</feature>
<evidence type="ECO:0000256" key="4">
    <source>
        <dbReference type="ARBA" id="ARBA00022989"/>
    </source>
</evidence>
<keyword evidence="2 8" id="KW-0813">Transport</keyword>
<dbReference type="OrthoDB" id="297496at2759"/>
<keyword evidence="7 8" id="KW-0407">Ion channel</keyword>
<dbReference type="EMBL" id="JAHFXF010000392">
    <property type="protein sequence ID" value="KAG9688660.1"/>
    <property type="molecule type" value="Genomic_DNA"/>
</dbReference>
<feature type="transmembrane region" description="Helical" evidence="10">
    <location>
        <begin position="441"/>
        <end position="459"/>
    </location>
</feature>
<feature type="region of interest" description="Disordered" evidence="9">
    <location>
        <begin position="683"/>
        <end position="712"/>
    </location>
</feature>
<gene>
    <name evidence="12" type="ORF">KCU76_g9448</name>
</gene>
<feature type="transmembrane region" description="Helical" evidence="10">
    <location>
        <begin position="221"/>
        <end position="242"/>
    </location>
</feature>
<reference evidence="12" key="2">
    <citation type="submission" date="2021-08" db="EMBL/GenBank/DDBJ databases">
        <authorList>
            <person name="Gostincar C."/>
            <person name="Sun X."/>
            <person name="Song Z."/>
            <person name="Gunde-Cimerman N."/>
        </authorList>
    </citation>
    <scope>NUCLEOTIDE SEQUENCE</scope>
    <source>
        <strain evidence="12">EXF-9911</strain>
    </source>
</reference>
<dbReference type="Gene3D" id="1.10.287.70">
    <property type="match status" value="2"/>
</dbReference>
<protein>
    <submittedName>
        <fullName evidence="12">Voltage-gated potassium channel</fullName>
    </submittedName>
</protein>
<feature type="transmembrane region" description="Helical" evidence="10">
    <location>
        <begin position="99"/>
        <end position="122"/>
    </location>
</feature>
<reference evidence="12" key="1">
    <citation type="journal article" date="2021" name="J Fungi (Basel)">
        <title>Virulence traits and population genomics of the black yeast Aureobasidium melanogenum.</title>
        <authorList>
            <person name="Cernosa A."/>
            <person name="Sun X."/>
            <person name="Gostincar C."/>
            <person name="Fang C."/>
            <person name="Gunde-Cimerman N."/>
            <person name="Song Z."/>
        </authorList>
    </citation>
    <scope>NUCLEOTIDE SEQUENCE</scope>
    <source>
        <strain evidence="12">EXF-9911</strain>
    </source>
</reference>
<feature type="transmembrane region" description="Helical" evidence="10">
    <location>
        <begin position="179"/>
        <end position="201"/>
    </location>
</feature>
<evidence type="ECO:0000313" key="12">
    <source>
        <dbReference type="EMBL" id="KAG9688660.1"/>
    </source>
</evidence>
<dbReference type="InterPro" id="IPR003280">
    <property type="entry name" value="2pore_dom_K_chnl"/>
</dbReference>
<evidence type="ECO:0000256" key="9">
    <source>
        <dbReference type="SAM" id="MobiDB-lite"/>
    </source>
</evidence>
<dbReference type="GO" id="GO:0015271">
    <property type="term" value="F:outward rectifier potassium channel activity"/>
    <property type="evidence" value="ECO:0007669"/>
    <property type="project" value="TreeGrafter"/>
</dbReference>
<feature type="non-terminal residue" evidence="12">
    <location>
        <position position="712"/>
    </location>
</feature>
<evidence type="ECO:0000259" key="11">
    <source>
        <dbReference type="Pfam" id="PF07885"/>
    </source>
</evidence>
<feature type="transmembrane region" description="Helical" evidence="10">
    <location>
        <begin position="371"/>
        <end position="395"/>
    </location>
</feature>
<sequence length="712" mass="80246">MNDPIDEPIKQAADEVDSESPEGRGQKSKRRDSGDLGEERDYTNPNRYWFESTACPLIAGTFGPMASAFSICALSSSWRVYIPPGGTVNNSTTIDDPKWLLAINAVSLVLALLANGALLLNMAHRLNFSIAQPITIVGFIVSSGLLIADLVAVTASHTYQLPVSSLAAPAARHALTSAFYYAIMAAAVYLIIAILMCLTVYGAWKGHYARQFNLTAAQRTLMLQTMSFFTYLLLGALVFSHVEKWEYLDAVYWADVTLLTVGLGDYSPSTHTGRSLFIPYAIGGIVILGLVVGSIRTLVLERGQKKISARMMEKKRLRAVNSVGNGRQRIRVSRFQTMRFVESYTNAAQKREQEFKAMRRVQDCAERDRKWIALAVSTTAAFTLWLVGAAIFHVAEKDQGWTYFQTMYFTYVCLLTSLTNISPTFQVGYGDFTPTSNSSKAFFVLWSLLAVPTLTILISDMGDTVVQLFSNATEYIGSLTVLPSEQGIRSALNKAWRTLTKTHPIRHNHHDLHPGGVTQTEGAEGDDEDKHLTMTDRIADRMAKHLEAEELEDALTAEHAGDFEERDIHFYNFLLARETQRLLKDLNVSPPKRYEWGEWEYFLKLMANDADATDLNGDILVPEELRLPETREEWKKKHVDHRWSWLSRASPLMGHKSETEWILERLGACLERELRESRLLPYRTREEKRKPPVSMADMIRRGRNKQQGDNNP</sequence>
<evidence type="ECO:0000256" key="2">
    <source>
        <dbReference type="ARBA" id="ARBA00022448"/>
    </source>
</evidence>
<accession>A0A9P8EFT9</accession>
<dbReference type="Pfam" id="PF07885">
    <property type="entry name" value="Ion_trans_2"/>
    <property type="match status" value="2"/>
</dbReference>
<evidence type="ECO:0000256" key="6">
    <source>
        <dbReference type="ARBA" id="ARBA00023136"/>
    </source>
</evidence>
<feature type="transmembrane region" description="Helical" evidence="10">
    <location>
        <begin position="57"/>
        <end position="79"/>
    </location>
</feature>
<dbReference type="AlphaFoldDB" id="A0A9P8EFT9"/>
<evidence type="ECO:0000256" key="7">
    <source>
        <dbReference type="ARBA" id="ARBA00023303"/>
    </source>
</evidence>
<dbReference type="Proteomes" id="UP000779574">
    <property type="component" value="Unassembled WGS sequence"/>
</dbReference>
<dbReference type="GO" id="GO:0005886">
    <property type="term" value="C:plasma membrane"/>
    <property type="evidence" value="ECO:0007669"/>
    <property type="project" value="TreeGrafter"/>
</dbReference>
<keyword evidence="3 8" id="KW-0812">Transmembrane</keyword>
<organism evidence="12 13">
    <name type="scientific">Aureobasidium melanogenum</name>
    <name type="common">Aureobasidium pullulans var. melanogenum</name>
    <dbReference type="NCBI Taxonomy" id="46634"/>
    <lineage>
        <taxon>Eukaryota</taxon>
        <taxon>Fungi</taxon>
        <taxon>Dikarya</taxon>
        <taxon>Ascomycota</taxon>
        <taxon>Pezizomycotina</taxon>
        <taxon>Dothideomycetes</taxon>
        <taxon>Dothideomycetidae</taxon>
        <taxon>Dothideales</taxon>
        <taxon>Saccotheciaceae</taxon>
        <taxon>Aureobasidium</taxon>
    </lineage>
</organism>
<evidence type="ECO:0000256" key="3">
    <source>
        <dbReference type="ARBA" id="ARBA00022692"/>
    </source>
</evidence>
<feature type="transmembrane region" description="Helical" evidence="10">
    <location>
        <begin position="407"/>
        <end position="429"/>
    </location>
</feature>